<evidence type="ECO:0000256" key="5">
    <source>
        <dbReference type="SAM" id="Phobius"/>
    </source>
</evidence>
<keyword evidence="4 5" id="KW-0472">Membrane</keyword>
<name>A0A090T621_9VIBR</name>
<dbReference type="InterPro" id="IPR007318">
    <property type="entry name" value="Phopholipid_MeTrfase"/>
</dbReference>
<keyword evidence="2 5" id="KW-0812">Transmembrane</keyword>
<feature type="transmembrane region" description="Helical" evidence="5">
    <location>
        <begin position="12"/>
        <end position="34"/>
    </location>
</feature>
<accession>A0A090T621</accession>
<feature type="transmembrane region" description="Helical" evidence="5">
    <location>
        <begin position="93"/>
        <end position="120"/>
    </location>
</feature>
<keyword evidence="3 5" id="KW-1133">Transmembrane helix</keyword>
<dbReference type="GO" id="GO:0012505">
    <property type="term" value="C:endomembrane system"/>
    <property type="evidence" value="ECO:0007669"/>
    <property type="project" value="UniProtKB-SubCell"/>
</dbReference>
<evidence type="ECO:0000313" key="6">
    <source>
        <dbReference type="EMBL" id="GAL34209.1"/>
    </source>
</evidence>
<dbReference type="Proteomes" id="UP000029224">
    <property type="component" value="Unassembled WGS sequence"/>
</dbReference>
<dbReference type="Gene3D" id="1.20.120.1630">
    <property type="match status" value="1"/>
</dbReference>
<evidence type="ECO:0000256" key="1">
    <source>
        <dbReference type="ARBA" id="ARBA00004127"/>
    </source>
</evidence>
<comment type="caution">
    <text evidence="6">The sequence shown here is derived from an EMBL/GenBank/DDBJ whole genome shotgun (WGS) entry which is preliminary data.</text>
</comment>
<dbReference type="Pfam" id="PF04191">
    <property type="entry name" value="PEMT"/>
    <property type="match status" value="1"/>
</dbReference>
<evidence type="ECO:0000256" key="4">
    <source>
        <dbReference type="ARBA" id="ARBA00023136"/>
    </source>
</evidence>
<gene>
    <name evidence="6" type="ORF">JCM19240_1117</name>
</gene>
<protein>
    <recommendedName>
        <fullName evidence="8">Isoprenylcysteine carboxylmethyltransferase family protein</fullName>
    </recommendedName>
</protein>
<feature type="transmembrane region" description="Helical" evidence="5">
    <location>
        <begin position="40"/>
        <end position="59"/>
    </location>
</feature>
<sequence length="156" mass="17531">MKALELKVPPVLVFLIVAIAMYLIATFDNGWFYTYIPLKSIWSIGLFIMSGFVGISGVIEFRRARTTVDPTKPEKASCIVDSGIFSKTRNPMYVALFLLLLSWGFWLEDGLALTLSWLFIPYMNRFQILPEERALEAAFGAVYGLQSKSSSLGIKC</sequence>
<evidence type="ECO:0008006" key="8">
    <source>
        <dbReference type="Google" id="ProtNLM"/>
    </source>
</evidence>
<reference evidence="6 7" key="1">
    <citation type="submission" date="2014-09" db="EMBL/GenBank/DDBJ databases">
        <title>Vibrio maritimus JCM 19240. (C210) whole genome shotgun sequence.</title>
        <authorList>
            <person name="Sawabe T."/>
            <person name="Meirelles P."/>
            <person name="Nakanishi M."/>
            <person name="Sayaka M."/>
            <person name="Hattori M."/>
            <person name="Ohkuma M."/>
        </authorList>
    </citation>
    <scope>NUCLEOTIDE SEQUENCE [LARGE SCALE GENOMIC DNA]</scope>
    <source>
        <strain evidence="6 7">JCM 19240</strain>
    </source>
</reference>
<comment type="subcellular location">
    <subcellularLocation>
        <location evidence="1">Endomembrane system</location>
        <topology evidence="1">Multi-pass membrane protein</topology>
    </subcellularLocation>
</comment>
<dbReference type="AlphaFoldDB" id="A0A090T621"/>
<dbReference type="EMBL" id="BBMT01000004">
    <property type="protein sequence ID" value="GAL34209.1"/>
    <property type="molecule type" value="Genomic_DNA"/>
</dbReference>
<reference evidence="6 7" key="2">
    <citation type="submission" date="2014-09" db="EMBL/GenBank/DDBJ databases">
        <authorList>
            <consortium name="NBRP consortium"/>
            <person name="Sawabe T."/>
            <person name="Meirelles P."/>
            <person name="Nakanishi M."/>
            <person name="Sayaka M."/>
            <person name="Hattori M."/>
            <person name="Ohkuma M."/>
        </authorList>
    </citation>
    <scope>NUCLEOTIDE SEQUENCE [LARGE SCALE GENOMIC DNA]</scope>
    <source>
        <strain evidence="6 7">JCM 19240</strain>
    </source>
</reference>
<evidence type="ECO:0000313" key="7">
    <source>
        <dbReference type="Proteomes" id="UP000029224"/>
    </source>
</evidence>
<keyword evidence="7" id="KW-1185">Reference proteome</keyword>
<evidence type="ECO:0000256" key="2">
    <source>
        <dbReference type="ARBA" id="ARBA00022692"/>
    </source>
</evidence>
<proteinExistence type="predicted"/>
<organism evidence="6 7">
    <name type="scientific">Vibrio maritimus</name>
    <dbReference type="NCBI Taxonomy" id="990268"/>
    <lineage>
        <taxon>Bacteria</taxon>
        <taxon>Pseudomonadati</taxon>
        <taxon>Pseudomonadota</taxon>
        <taxon>Gammaproteobacteria</taxon>
        <taxon>Vibrionales</taxon>
        <taxon>Vibrionaceae</taxon>
        <taxon>Vibrio</taxon>
    </lineage>
</organism>
<evidence type="ECO:0000256" key="3">
    <source>
        <dbReference type="ARBA" id="ARBA00022989"/>
    </source>
</evidence>